<protein>
    <submittedName>
        <fullName evidence="2">Uncharacterized protein</fullName>
    </submittedName>
</protein>
<proteinExistence type="predicted"/>
<dbReference type="OMA" id="XIGELLA"/>
<reference evidence="2" key="1">
    <citation type="submission" date="2022-11" db="UniProtKB">
        <authorList>
            <consortium name="WormBaseParasite"/>
        </authorList>
    </citation>
    <scope>IDENTIFICATION</scope>
</reference>
<keyword evidence="1" id="KW-1185">Reference proteome</keyword>
<dbReference type="Proteomes" id="UP000887565">
    <property type="component" value="Unplaced"/>
</dbReference>
<name>A0A915I3D7_ROMCU</name>
<evidence type="ECO:0000313" key="2">
    <source>
        <dbReference type="WBParaSite" id="nRc.2.0.1.t08648-RA"/>
    </source>
</evidence>
<dbReference type="WBParaSite" id="nRc.2.0.1.t08648-RA">
    <property type="protein sequence ID" value="nRc.2.0.1.t08648-RA"/>
    <property type="gene ID" value="nRc.2.0.1.g08648"/>
</dbReference>
<accession>A0A915I3D7</accession>
<sequence length="122" mass="13990">MYIVSVGDALCTIAAASSFPEPFVTPRYHKRLSWAHRSFAGDRFSDHVALLTAYQNWERMRQRGEEAEQRYCDNKSLNLLTLRMTHDAKTQLCNILTSAGFPEYCVEYITFSNTGEDTNLDL</sequence>
<organism evidence="1 2">
    <name type="scientific">Romanomermis culicivorax</name>
    <name type="common">Nematode worm</name>
    <dbReference type="NCBI Taxonomy" id="13658"/>
    <lineage>
        <taxon>Eukaryota</taxon>
        <taxon>Metazoa</taxon>
        <taxon>Ecdysozoa</taxon>
        <taxon>Nematoda</taxon>
        <taxon>Enoplea</taxon>
        <taxon>Dorylaimia</taxon>
        <taxon>Mermithida</taxon>
        <taxon>Mermithoidea</taxon>
        <taxon>Mermithidae</taxon>
        <taxon>Romanomermis</taxon>
    </lineage>
</organism>
<dbReference type="AlphaFoldDB" id="A0A915I3D7"/>
<evidence type="ECO:0000313" key="1">
    <source>
        <dbReference type="Proteomes" id="UP000887565"/>
    </source>
</evidence>